<evidence type="ECO:0000313" key="3">
    <source>
        <dbReference type="EMBL" id="CAF0940125.1"/>
    </source>
</evidence>
<organism evidence="4 6">
    <name type="scientific">Adineta steineri</name>
    <dbReference type="NCBI Taxonomy" id="433720"/>
    <lineage>
        <taxon>Eukaryota</taxon>
        <taxon>Metazoa</taxon>
        <taxon>Spiralia</taxon>
        <taxon>Gnathifera</taxon>
        <taxon>Rotifera</taxon>
        <taxon>Eurotatoria</taxon>
        <taxon>Bdelloidea</taxon>
        <taxon>Adinetida</taxon>
        <taxon>Adinetidae</taxon>
        <taxon>Adineta</taxon>
    </lineage>
</organism>
<evidence type="ECO:0000259" key="1">
    <source>
        <dbReference type="Pfam" id="PF03496"/>
    </source>
</evidence>
<dbReference type="Proteomes" id="UP000663891">
    <property type="component" value="Unassembled WGS sequence"/>
</dbReference>
<comment type="caution">
    <text evidence="4">The sequence shown here is derived from an EMBL/GenBank/DDBJ whole genome shotgun (WGS) entry which is preliminary data.</text>
</comment>
<reference evidence="4" key="1">
    <citation type="submission" date="2021-02" db="EMBL/GenBank/DDBJ databases">
        <authorList>
            <person name="Nowell W R."/>
        </authorList>
    </citation>
    <scope>NUCLEOTIDE SEQUENCE</scope>
</reference>
<dbReference type="Proteomes" id="UP000663845">
    <property type="component" value="Unassembled WGS sequence"/>
</dbReference>
<evidence type="ECO:0000313" key="4">
    <source>
        <dbReference type="EMBL" id="CAF3659456.1"/>
    </source>
</evidence>
<evidence type="ECO:0000313" key="5">
    <source>
        <dbReference type="EMBL" id="CAF3976850.1"/>
    </source>
</evidence>
<dbReference type="AlphaFoldDB" id="A0A818RLN3"/>
<name>A0A818RLN3_9BILA</name>
<accession>A0A818RLN3</accession>
<evidence type="ECO:0000313" key="6">
    <source>
        <dbReference type="Proteomes" id="UP000663844"/>
    </source>
</evidence>
<sequence length="231" mass="26499">MINVDFNYLKRHHLGQLKDGFSLNDLLQLVSLYFKNPSDYRFIISGKELDLFNTQSFIRCQSLFGNSISILVLRRIRGGGFVEIQILTNIILYDLEKALEQIPTRNNEERPCQTFRGMNMTNNDLAQYTVGTRLMTKSFLSTTKNRSVAEAFAICRSATTDNNIPTLCTYTIKNRRTAYDLETISEYPEEKEVLIIPYSAFIVKGMDRYESPSETGIVIKIELEECEAVSD</sequence>
<dbReference type="SUPFAM" id="SSF56399">
    <property type="entry name" value="ADP-ribosylation"/>
    <property type="match status" value="1"/>
</dbReference>
<dbReference type="EMBL" id="CAJOAY010002750">
    <property type="protein sequence ID" value="CAF3976850.1"/>
    <property type="molecule type" value="Genomic_DNA"/>
</dbReference>
<dbReference type="EMBL" id="CAJNOG010000099">
    <property type="protein sequence ID" value="CAF0940125.1"/>
    <property type="molecule type" value="Genomic_DNA"/>
</dbReference>
<dbReference type="Proteomes" id="UP000663844">
    <property type="component" value="Unassembled WGS sequence"/>
</dbReference>
<proteinExistence type="predicted"/>
<dbReference type="Proteomes" id="UP000663881">
    <property type="component" value="Unassembled WGS sequence"/>
</dbReference>
<dbReference type="EMBL" id="CAJNON010000040">
    <property type="protein sequence ID" value="CAF0848746.1"/>
    <property type="molecule type" value="Genomic_DNA"/>
</dbReference>
<dbReference type="OrthoDB" id="9980797at2759"/>
<protein>
    <recommendedName>
        <fullName evidence="1">ADP ribosyltransferase domain-containing protein</fullName>
    </recommendedName>
</protein>
<dbReference type="EMBL" id="CAJOAZ010000483">
    <property type="protein sequence ID" value="CAF3659456.1"/>
    <property type="molecule type" value="Genomic_DNA"/>
</dbReference>
<dbReference type="Pfam" id="PF03496">
    <property type="entry name" value="ADPrib_exo_Tox"/>
    <property type="match status" value="1"/>
</dbReference>
<dbReference type="GO" id="GO:0005576">
    <property type="term" value="C:extracellular region"/>
    <property type="evidence" value="ECO:0007669"/>
    <property type="project" value="InterPro"/>
</dbReference>
<dbReference type="InterPro" id="IPR003540">
    <property type="entry name" value="ADP-ribosyltransferase"/>
</dbReference>
<feature type="domain" description="ADP ribosyltransferase" evidence="1">
    <location>
        <begin position="108"/>
        <end position="220"/>
    </location>
</feature>
<evidence type="ECO:0000313" key="2">
    <source>
        <dbReference type="EMBL" id="CAF0848746.1"/>
    </source>
</evidence>
<gene>
    <name evidence="3" type="ORF">JYZ213_LOCUS12682</name>
    <name evidence="5" type="ORF">OKA104_LOCUS28428</name>
    <name evidence="4" type="ORF">OXD698_LOCUS9502</name>
    <name evidence="2" type="ORF">VCS650_LOCUS6548</name>
</gene>
<dbReference type="Gene3D" id="3.90.176.10">
    <property type="entry name" value="Toxin ADP-ribosyltransferase, Chain A, domain 1"/>
    <property type="match status" value="1"/>
</dbReference>